<organism evidence="1 2">
    <name type="scientific">Capnocytophaga genosp. AHN8471</name>
    <dbReference type="NCBI Taxonomy" id="327574"/>
    <lineage>
        <taxon>Bacteria</taxon>
        <taxon>Pseudomonadati</taxon>
        <taxon>Bacteroidota</taxon>
        <taxon>Flavobacteriia</taxon>
        <taxon>Flavobacteriales</taxon>
        <taxon>Flavobacteriaceae</taxon>
        <taxon>Capnocytophaga</taxon>
    </lineage>
</organism>
<evidence type="ECO:0000313" key="1">
    <source>
        <dbReference type="EMBL" id="MBM0649569.1"/>
    </source>
</evidence>
<dbReference type="EMBL" id="JAEUAH010000001">
    <property type="protein sequence ID" value="MBM0649569.1"/>
    <property type="molecule type" value="Genomic_DNA"/>
</dbReference>
<keyword evidence="2" id="KW-1185">Reference proteome</keyword>
<comment type="caution">
    <text evidence="1">The sequence shown here is derived from an EMBL/GenBank/DDBJ whole genome shotgun (WGS) entry which is preliminary data.</text>
</comment>
<gene>
    <name evidence="1" type="ORF">JNB19_02165</name>
</gene>
<reference evidence="1 2" key="1">
    <citation type="submission" date="2021-01" db="EMBL/GenBank/DDBJ databases">
        <title>Evidence that Capnocytophaga endodontalis is a later homotypic synonym for Capnocytophaga genospecies AHN8471, and request for opinion on proposed recognition of strain AHN8471 as type strain of the species.</title>
        <authorList>
            <person name="Nicholson A.C."/>
            <person name="Hopper C.L."/>
            <person name="Gulvik C.A."/>
            <person name="Mcquiston J.R."/>
            <person name="Lau E.F."/>
        </authorList>
    </citation>
    <scope>NUCLEOTIDE SEQUENCE [LARGE SCALE GENOMIC DNA]</scope>
    <source>
        <strain evidence="1 2">AHN9576</strain>
    </source>
</reference>
<dbReference type="Proteomes" id="UP000603506">
    <property type="component" value="Unassembled WGS sequence"/>
</dbReference>
<name>A0ABS1YT33_9FLAO</name>
<protein>
    <submittedName>
        <fullName evidence="1">Uncharacterized protein</fullName>
    </submittedName>
</protein>
<proteinExistence type="predicted"/>
<accession>A0ABS1YT33</accession>
<sequence length="105" mass="12229">MARLLSVLSVLLWNIQQRKLRLSLFEQHGVAFPPAGTSLQFVPNSKFSPRPTCPICPTRLTKQNFLDTLFFKNISLLWKEKIVKINIIAMTYFYIFVEISNFTTF</sequence>
<evidence type="ECO:0000313" key="2">
    <source>
        <dbReference type="Proteomes" id="UP000603506"/>
    </source>
</evidence>